<evidence type="ECO:0000256" key="14">
    <source>
        <dbReference type="ARBA" id="ARBA00023159"/>
    </source>
</evidence>
<keyword evidence="13" id="KW-0805">Transcription regulation</keyword>
<comment type="similarity">
    <text evidence="2">Belongs to the protein kinase superfamily. CMGC Ser/Thr protein kinase family. CDC2/CDKX subfamily.</text>
</comment>
<dbReference type="RefSeq" id="XP_049260782.1">
    <property type="nucleotide sequence ID" value="XM_049410091.1"/>
</dbReference>
<comment type="catalytic activity">
    <reaction evidence="18">
        <text>L-threonyl-[protein] + ATP = O-phospho-L-threonyl-[protein] + ADP + H(+)</text>
        <dbReference type="Rhea" id="RHEA:46608"/>
        <dbReference type="Rhea" id="RHEA-COMP:11060"/>
        <dbReference type="Rhea" id="RHEA-COMP:11605"/>
        <dbReference type="ChEBI" id="CHEBI:15378"/>
        <dbReference type="ChEBI" id="CHEBI:30013"/>
        <dbReference type="ChEBI" id="CHEBI:30616"/>
        <dbReference type="ChEBI" id="CHEBI:61977"/>
        <dbReference type="ChEBI" id="CHEBI:456216"/>
        <dbReference type="EC" id="2.7.11.22"/>
    </reaction>
</comment>
<evidence type="ECO:0000259" key="22">
    <source>
        <dbReference type="PROSITE" id="PS50011"/>
    </source>
</evidence>
<keyword evidence="10" id="KW-0418">Kinase</keyword>
<name>A0A8J5QDP5_9ASCO</name>
<dbReference type="InterPro" id="IPR008271">
    <property type="entry name" value="Ser/Thr_kinase_AS"/>
</dbReference>
<dbReference type="CDD" id="cd07842">
    <property type="entry name" value="STKc_CDK8_like"/>
    <property type="match status" value="1"/>
</dbReference>
<reference evidence="23 24" key="1">
    <citation type="journal article" date="2021" name="DNA Res.">
        <title>Genome analysis of Candida subhashii reveals its hybrid nature and dual mitochondrial genome conformations.</title>
        <authorList>
            <person name="Mixao V."/>
            <person name="Hegedusova E."/>
            <person name="Saus E."/>
            <person name="Pryszcz L.P."/>
            <person name="Cillingova A."/>
            <person name="Nosek J."/>
            <person name="Gabaldon T."/>
        </authorList>
    </citation>
    <scope>NUCLEOTIDE SEQUENCE [LARGE SCALE GENOMIC DNA]</scope>
    <source>
        <strain evidence="23 24">CBS 10753</strain>
    </source>
</reference>
<evidence type="ECO:0000256" key="5">
    <source>
        <dbReference type="ARBA" id="ARBA00022491"/>
    </source>
</evidence>
<evidence type="ECO:0000256" key="16">
    <source>
        <dbReference type="ARBA" id="ARBA00023242"/>
    </source>
</evidence>
<accession>A0A8J5QDP5</accession>
<feature type="compositionally biased region" description="Low complexity" evidence="21">
    <location>
        <begin position="49"/>
        <end position="64"/>
    </location>
</feature>
<dbReference type="GO" id="GO:0016592">
    <property type="term" value="C:mediator complex"/>
    <property type="evidence" value="ECO:0007669"/>
    <property type="project" value="TreeGrafter"/>
</dbReference>
<evidence type="ECO:0000256" key="9">
    <source>
        <dbReference type="ARBA" id="ARBA00022741"/>
    </source>
</evidence>
<dbReference type="AlphaFoldDB" id="A0A8J5QDP5"/>
<keyword evidence="15" id="KW-0804">Transcription</keyword>
<dbReference type="SMART" id="SM00220">
    <property type="entry name" value="S_TKc"/>
    <property type="match status" value="1"/>
</dbReference>
<evidence type="ECO:0000256" key="18">
    <source>
        <dbReference type="ARBA" id="ARBA00047811"/>
    </source>
</evidence>
<protein>
    <recommendedName>
        <fullName evidence="17">Cyclin-dependent kinase 8</fullName>
        <ecNumber evidence="4">2.7.11.22</ecNumber>
        <ecNumber evidence="3">2.7.11.23</ecNumber>
    </recommendedName>
</protein>
<evidence type="ECO:0000256" key="19">
    <source>
        <dbReference type="ARBA" id="ARBA00048367"/>
    </source>
</evidence>
<dbReference type="EC" id="2.7.11.23" evidence="3"/>
<dbReference type="InterPro" id="IPR000719">
    <property type="entry name" value="Prot_kinase_dom"/>
</dbReference>
<evidence type="ECO:0000256" key="20">
    <source>
        <dbReference type="ARBA" id="ARBA00049280"/>
    </source>
</evidence>
<dbReference type="Proteomes" id="UP000694255">
    <property type="component" value="Unassembled WGS sequence"/>
</dbReference>
<dbReference type="GO" id="GO:0005524">
    <property type="term" value="F:ATP binding"/>
    <property type="evidence" value="ECO:0007669"/>
    <property type="project" value="UniProtKB-KW"/>
</dbReference>
<evidence type="ECO:0000256" key="2">
    <source>
        <dbReference type="ARBA" id="ARBA00006485"/>
    </source>
</evidence>
<comment type="caution">
    <text evidence="23">The sequence shown here is derived from an EMBL/GenBank/DDBJ whole genome shotgun (WGS) entry which is preliminary data.</text>
</comment>
<dbReference type="GO" id="GO:0004693">
    <property type="term" value="F:cyclin-dependent protein serine/threonine kinase activity"/>
    <property type="evidence" value="ECO:0007669"/>
    <property type="project" value="UniProtKB-EC"/>
</dbReference>
<evidence type="ECO:0000256" key="17">
    <source>
        <dbReference type="ARBA" id="ARBA00041823"/>
    </source>
</evidence>
<evidence type="ECO:0000256" key="15">
    <source>
        <dbReference type="ARBA" id="ARBA00023163"/>
    </source>
</evidence>
<feature type="compositionally biased region" description="Gly residues" evidence="21">
    <location>
        <begin position="525"/>
        <end position="545"/>
    </location>
</feature>
<evidence type="ECO:0000256" key="4">
    <source>
        <dbReference type="ARBA" id="ARBA00012425"/>
    </source>
</evidence>
<proteinExistence type="inferred from homology"/>
<dbReference type="PANTHER" id="PTHR24056">
    <property type="entry name" value="CELL DIVISION PROTEIN KINASE"/>
    <property type="match status" value="1"/>
</dbReference>
<evidence type="ECO:0000256" key="21">
    <source>
        <dbReference type="SAM" id="MobiDB-lite"/>
    </source>
</evidence>
<keyword evidence="24" id="KW-1185">Reference proteome</keyword>
<gene>
    <name evidence="23" type="ORF">J8A68_005968</name>
</gene>
<dbReference type="PROSITE" id="PS00108">
    <property type="entry name" value="PROTEIN_KINASE_ST"/>
    <property type="match status" value="1"/>
</dbReference>
<keyword evidence="14" id="KW-0010">Activator</keyword>
<dbReference type="FunFam" id="1.10.510.10:FF:000408">
    <property type="entry name" value="Serine/threonine-protein kinase SSN3"/>
    <property type="match status" value="1"/>
</dbReference>
<dbReference type="EMBL" id="JAGSYN010000277">
    <property type="protein sequence ID" value="KAG7660549.1"/>
    <property type="molecule type" value="Genomic_DNA"/>
</dbReference>
<sequence>MNYGTSASSASYRKINNLPIQQNTSQTTTTGTGTGNAGSHHHLQHPHLHPQQTQQYQHQQLQQQNKQNLNISSNQMPMIPQPALMASSSILTLGPFKHRKDLTRESVLSTYSILGYIAAGTYGKVYKAKLKNHNKDKIIEGIGGGGEGDLNLQNTSTLISSIGTDQMDIDDAVDDNKPMNQFFAIKKFKSDNHGSTKTHHNHDINGNEIIHYTGISQSAIREMSLCRELNNKNITKLVDIILENKSIYMIFEFCEHDLLQIIHYHSHPEVKPIPTSTIKSLCWQILNGVTFLHQNWIFHRDLKPANIMVSSQGVVKIGDLGLARKFNNPLQSLYTGDKVVVTIWYRAPELLLGTRHYTPAIDLWAVGCILAELLSLRPIFKGEEAKMDINNKKSVPFQKNQFQKIIEILGTPTLKNWPNLNKYPEYPSFTQQFTQTYPNSNLVNWYKMIGGTNKQCLELLKGLLEYDPEVRLTADMALLHPYFLELPKVQENAFEGLSFKYPNRRIYTDDNDIVSNHAINQNYKRGGGNLDDGAGGGGGGAGGQGSARKKRG</sequence>
<dbReference type="GeneID" id="73472768"/>
<evidence type="ECO:0000256" key="11">
    <source>
        <dbReference type="ARBA" id="ARBA00022840"/>
    </source>
</evidence>
<dbReference type="PANTHER" id="PTHR24056:SF495">
    <property type="entry name" value="CYCLIN-DEPENDENT KINASE 8-RELATED"/>
    <property type="match status" value="1"/>
</dbReference>
<evidence type="ECO:0000313" key="23">
    <source>
        <dbReference type="EMBL" id="KAG7660549.1"/>
    </source>
</evidence>
<feature type="region of interest" description="Disordered" evidence="21">
    <location>
        <begin position="525"/>
        <end position="552"/>
    </location>
</feature>
<feature type="region of interest" description="Disordered" evidence="21">
    <location>
        <begin position="15"/>
        <end position="65"/>
    </location>
</feature>
<organism evidence="23 24">
    <name type="scientific">[Candida] subhashii</name>
    <dbReference type="NCBI Taxonomy" id="561895"/>
    <lineage>
        <taxon>Eukaryota</taxon>
        <taxon>Fungi</taxon>
        <taxon>Dikarya</taxon>
        <taxon>Ascomycota</taxon>
        <taxon>Saccharomycotina</taxon>
        <taxon>Pichiomycetes</taxon>
        <taxon>Debaryomycetaceae</taxon>
        <taxon>Spathaspora</taxon>
    </lineage>
</organism>
<feature type="domain" description="Protein kinase" evidence="22">
    <location>
        <begin position="111"/>
        <end position="483"/>
    </location>
</feature>
<evidence type="ECO:0000256" key="10">
    <source>
        <dbReference type="ARBA" id="ARBA00022777"/>
    </source>
</evidence>
<evidence type="ECO:0000256" key="3">
    <source>
        <dbReference type="ARBA" id="ARBA00012409"/>
    </source>
</evidence>
<keyword evidence="6" id="KW-0723">Serine/threonine-protein kinase</keyword>
<keyword evidence="12" id="KW-0460">Magnesium</keyword>
<dbReference type="Pfam" id="PF00069">
    <property type="entry name" value="Pkinase"/>
    <property type="match status" value="1"/>
</dbReference>
<dbReference type="InterPro" id="IPR050108">
    <property type="entry name" value="CDK"/>
</dbReference>
<dbReference type="GO" id="GO:0046872">
    <property type="term" value="F:metal ion binding"/>
    <property type="evidence" value="ECO:0007669"/>
    <property type="project" value="UniProtKB-KW"/>
</dbReference>
<evidence type="ECO:0000256" key="6">
    <source>
        <dbReference type="ARBA" id="ARBA00022527"/>
    </source>
</evidence>
<dbReference type="PROSITE" id="PS50011">
    <property type="entry name" value="PROTEIN_KINASE_DOM"/>
    <property type="match status" value="1"/>
</dbReference>
<dbReference type="GO" id="GO:0008353">
    <property type="term" value="F:RNA polymerase II CTD heptapeptide repeat kinase activity"/>
    <property type="evidence" value="ECO:0007669"/>
    <property type="project" value="UniProtKB-EC"/>
</dbReference>
<evidence type="ECO:0000313" key="24">
    <source>
        <dbReference type="Proteomes" id="UP000694255"/>
    </source>
</evidence>
<keyword evidence="8" id="KW-0479">Metal-binding</keyword>
<evidence type="ECO:0000256" key="12">
    <source>
        <dbReference type="ARBA" id="ARBA00022842"/>
    </source>
</evidence>
<dbReference type="OrthoDB" id="6284126at2759"/>
<evidence type="ECO:0000256" key="7">
    <source>
        <dbReference type="ARBA" id="ARBA00022679"/>
    </source>
</evidence>
<keyword evidence="5" id="KW-0678">Repressor</keyword>
<evidence type="ECO:0000256" key="13">
    <source>
        <dbReference type="ARBA" id="ARBA00023015"/>
    </source>
</evidence>
<keyword evidence="7" id="KW-0808">Transferase</keyword>
<keyword evidence="9" id="KW-0547">Nucleotide-binding</keyword>
<keyword evidence="11" id="KW-0067">ATP-binding</keyword>
<evidence type="ECO:0000256" key="8">
    <source>
        <dbReference type="ARBA" id="ARBA00022723"/>
    </source>
</evidence>
<keyword evidence="16" id="KW-0539">Nucleus</keyword>
<comment type="catalytic activity">
    <reaction evidence="20">
        <text>[DNA-directed RNA polymerase] + ATP = phospho-[DNA-directed RNA polymerase] + ADP + H(+)</text>
        <dbReference type="Rhea" id="RHEA:10216"/>
        <dbReference type="Rhea" id="RHEA-COMP:11321"/>
        <dbReference type="Rhea" id="RHEA-COMP:11322"/>
        <dbReference type="ChEBI" id="CHEBI:15378"/>
        <dbReference type="ChEBI" id="CHEBI:30616"/>
        <dbReference type="ChEBI" id="CHEBI:43176"/>
        <dbReference type="ChEBI" id="CHEBI:68546"/>
        <dbReference type="ChEBI" id="CHEBI:456216"/>
        <dbReference type="EC" id="2.7.11.23"/>
    </reaction>
</comment>
<comment type="subcellular location">
    <subcellularLocation>
        <location evidence="1">Nucleus</location>
    </subcellularLocation>
</comment>
<feature type="compositionally biased region" description="Basic residues" evidence="21">
    <location>
        <begin position="39"/>
        <end position="48"/>
    </location>
</feature>
<evidence type="ECO:0000256" key="1">
    <source>
        <dbReference type="ARBA" id="ARBA00004123"/>
    </source>
</evidence>
<comment type="catalytic activity">
    <reaction evidence="19">
        <text>L-seryl-[protein] + ATP = O-phospho-L-seryl-[protein] + ADP + H(+)</text>
        <dbReference type="Rhea" id="RHEA:17989"/>
        <dbReference type="Rhea" id="RHEA-COMP:9863"/>
        <dbReference type="Rhea" id="RHEA-COMP:11604"/>
        <dbReference type="ChEBI" id="CHEBI:15378"/>
        <dbReference type="ChEBI" id="CHEBI:29999"/>
        <dbReference type="ChEBI" id="CHEBI:30616"/>
        <dbReference type="ChEBI" id="CHEBI:83421"/>
        <dbReference type="ChEBI" id="CHEBI:456216"/>
        <dbReference type="EC" id="2.7.11.22"/>
    </reaction>
</comment>
<dbReference type="EC" id="2.7.11.22" evidence="4"/>